<sequence length="57" mass="6572">MSHHHASFTLVCPHKTVWLLHSWCTSIEEDLDETVHKISPVDIVSNRGIILGKRHRC</sequence>
<name>A0A0E9XM19_ANGAN</name>
<dbReference type="AlphaFoldDB" id="A0A0E9XM19"/>
<reference evidence="1" key="2">
    <citation type="journal article" date="2015" name="Fish Shellfish Immunol.">
        <title>Early steps in the European eel (Anguilla anguilla)-Vibrio vulnificus interaction in the gills: Role of the RtxA13 toxin.</title>
        <authorList>
            <person name="Callol A."/>
            <person name="Pajuelo D."/>
            <person name="Ebbesson L."/>
            <person name="Teles M."/>
            <person name="MacKenzie S."/>
            <person name="Amaro C."/>
        </authorList>
    </citation>
    <scope>NUCLEOTIDE SEQUENCE</scope>
</reference>
<accession>A0A0E9XM19</accession>
<organism evidence="1">
    <name type="scientific">Anguilla anguilla</name>
    <name type="common">European freshwater eel</name>
    <name type="synonym">Muraena anguilla</name>
    <dbReference type="NCBI Taxonomy" id="7936"/>
    <lineage>
        <taxon>Eukaryota</taxon>
        <taxon>Metazoa</taxon>
        <taxon>Chordata</taxon>
        <taxon>Craniata</taxon>
        <taxon>Vertebrata</taxon>
        <taxon>Euteleostomi</taxon>
        <taxon>Actinopterygii</taxon>
        <taxon>Neopterygii</taxon>
        <taxon>Teleostei</taxon>
        <taxon>Anguilliformes</taxon>
        <taxon>Anguillidae</taxon>
        <taxon>Anguilla</taxon>
    </lineage>
</organism>
<proteinExistence type="predicted"/>
<reference evidence="1" key="1">
    <citation type="submission" date="2014-11" db="EMBL/GenBank/DDBJ databases">
        <authorList>
            <person name="Amaro Gonzalez C."/>
        </authorList>
    </citation>
    <scope>NUCLEOTIDE SEQUENCE</scope>
</reference>
<evidence type="ECO:0000313" key="1">
    <source>
        <dbReference type="EMBL" id="JAI02729.1"/>
    </source>
</evidence>
<dbReference type="EMBL" id="GBXM01005849">
    <property type="protein sequence ID" value="JAI02729.1"/>
    <property type="molecule type" value="Transcribed_RNA"/>
</dbReference>
<protein>
    <submittedName>
        <fullName evidence="1">Uncharacterized protein</fullName>
    </submittedName>
</protein>